<reference evidence="2 3" key="1">
    <citation type="submission" date="2017-07" db="EMBL/GenBank/DDBJ databases">
        <title>Annotated genome sequence of Bacterioplanes sanyensis isolated from Red Sea.</title>
        <authorList>
            <person name="Rehman Z.U."/>
        </authorList>
    </citation>
    <scope>NUCLEOTIDE SEQUENCE [LARGE SCALE GENOMIC DNA]</scope>
    <source>
        <strain evidence="2 3">NV9</strain>
    </source>
</reference>
<feature type="signal peptide" evidence="1">
    <location>
        <begin position="1"/>
        <end position="26"/>
    </location>
</feature>
<organism evidence="2 3">
    <name type="scientific">Bacterioplanes sanyensis</name>
    <dbReference type="NCBI Taxonomy" id="1249553"/>
    <lineage>
        <taxon>Bacteria</taxon>
        <taxon>Pseudomonadati</taxon>
        <taxon>Pseudomonadota</taxon>
        <taxon>Gammaproteobacteria</taxon>
        <taxon>Oceanospirillales</taxon>
        <taxon>Oceanospirillaceae</taxon>
        <taxon>Bacterioplanes</taxon>
    </lineage>
</organism>
<dbReference type="Proteomes" id="UP000202440">
    <property type="component" value="Chromosome"/>
</dbReference>
<gene>
    <name evidence="2" type="ORF">CHH28_06235</name>
</gene>
<dbReference type="EMBL" id="CP022530">
    <property type="protein sequence ID" value="ASP38303.1"/>
    <property type="molecule type" value="Genomic_DNA"/>
</dbReference>
<name>A0A222FJA0_9GAMM</name>
<evidence type="ECO:0008006" key="4">
    <source>
        <dbReference type="Google" id="ProtNLM"/>
    </source>
</evidence>
<protein>
    <recommendedName>
        <fullName evidence="4">DUF3106 domain-containing protein</fullName>
    </recommendedName>
</protein>
<feature type="chain" id="PRO_5012352498" description="DUF3106 domain-containing protein" evidence="1">
    <location>
        <begin position="27"/>
        <end position="116"/>
    </location>
</feature>
<dbReference type="AlphaFoldDB" id="A0A222FJA0"/>
<dbReference type="KEGG" id="bsan:CHH28_06235"/>
<keyword evidence="1" id="KW-0732">Signal</keyword>
<sequence length="116" mass="13383">MKQLQDKTVRHPLFISLVLASGVAWADTPHSGADGVHLFDPAAPDPRGGLSLEWDNARPEQRQALDHFYRSLQSHRLQDPNMYNDRVESLQQLRSMSSEQRTRMFKNFVKEQARQP</sequence>
<evidence type="ECO:0000313" key="2">
    <source>
        <dbReference type="EMBL" id="ASP38303.1"/>
    </source>
</evidence>
<keyword evidence="3" id="KW-1185">Reference proteome</keyword>
<evidence type="ECO:0000313" key="3">
    <source>
        <dbReference type="Proteomes" id="UP000202440"/>
    </source>
</evidence>
<proteinExistence type="predicted"/>
<evidence type="ECO:0000256" key="1">
    <source>
        <dbReference type="SAM" id="SignalP"/>
    </source>
</evidence>
<accession>A0A222FJA0</accession>